<dbReference type="PRINTS" id="PR00368">
    <property type="entry name" value="FADPNR"/>
</dbReference>
<organism evidence="6 7">
    <name type="scientific">Gordonia terrae</name>
    <dbReference type="NCBI Taxonomy" id="2055"/>
    <lineage>
        <taxon>Bacteria</taxon>
        <taxon>Bacillati</taxon>
        <taxon>Actinomycetota</taxon>
        <taxon>Actinomycetes</taxon>
        <taxon>Mycobacteriales</taxon>
        <taxon>Gordoniaceae</taxon>
        <taxon>Gordonia</taxon>
    </lineage>
</organism>
<name>A0AAD0K5R2_9ACTN</name>
<dbReference type="InterPro" id="IPR027477">
    <property type="entry name" value="Succ_DH/fumarate_Rdtase_cat_sf"/>
</dbReference>
<reference evidence="6 7" key="1">
    <citation type="submission" date="2018-05" db="EMBL/GenBank/DDBJ databases">
        <title>Complete genome sequence of Gordonia terrae NRRL B-16283.</title>
        <authorList>
            <person name="Garlena R.A."/>
            <person name="Russell D.A."/>
            <person name="Hatfull G.F."/>
        </authorList>
    </citation>
    <scope>NUCLEOTIDE SEQUENCE [LARGE SCALE GENOMIC DNA]</scope>
    <source>
        <strain evidence="6 7">NRRL B-16283</strain>
    </source>
</reference>
<dbReference type="Pfam" id="PF00890">
    <property type="entry name" value="FAD_binding_2"/>
    <property type="match status" value="1"/>
</dbReference>
<dbReference type="GO" id="GO:0033765">
    <property type="term" value="F:steroid dehydrogenase activity, acting on the CH-CH group of donors"/>
    <property type="evidence" value="ECO:0007669"/>
    <property type="project" value="UniProtKB-ARBA"/>
</dbReference>
<evidence type="ECO:0000313" key="6">
    <source>
        <dbReference type="EMBL" id="AWO83270.1"/>
    </source>
</evidence>
<evidence type="ECO:0000256" key="2">
    <source>
        <dbReference type="ARBA" id="ARBA00022630"/>
    </source>
</evidence>
<dbReference type="GO" id="GO:0008202">
    <property type="term" value="P:steroid metabolic process"/>
    <property type="evidence" value="ECO:0007669"/>
    <property type="project" value="UniProtKB-ARBA"/>
</dbReference>
<keyword evidence="2" id="KW-0285">Flavoprotein</keyword>
<dbReference type="PRINTS" id="PR00411">
    <property type="entry name" value="PNDRDTASEI"/>
</dbReference>
<feature type="domain" description="FAD-dependent oxidoreductase 2 FAD-binding" evidence="5">
    <location>
        <begin position="9"/>
        <end position="455"/>
    </location>
</feature>
<sequence length="486" mass="51239">MSDHNSDFDVVVVGAGGAGLAAAATAAENGSRAIVFEAESSIGGSTALSSGMFTAAGTSVQESAGIADSADRMFQHYMDLNQWRVLPGPTRAFCRETADVVDWLLALGVDVPPLQTTNAHEPGITRAGVEDSARGHVPRGEGQAIVDVLSRRCASLGVDVVLNTRVDDLVRSGDGSIAGVRVDETEVSAPNVVVASGGFTRDVHALERYFPEGLAAGDDLFVVSGTGSRGDHLRFADKHRLGLFGHGWGLTVLTARIQTAHHWTSGFPPPSRLYVDGNGVRCMDEDAPYAISGGIYRDRGGVMWAVFDEAGRLALPEGYKDWSPDRVSEEVQRGTIETADTVEQLAARMGVPGVALAGSVAAFNDYCHSGVDDEFLRHETRAAKRQPTPPAVDTGPYYAVRLVPGELVCTHTGLRIDDRARVQDELGRAVPGLYAAGEAAGGVLGNRYVGGGNAVAHALAFGRIAGRNLRTSPTTHARRESEAGRS</sequence>
<dbReference type="Proteomes" id="UP000247118">
    <property type="component" value="Chromosome"/>
</dbReference>
<evidence type="ECO:0000256" key="1">
    <source>
        <dbReference type="ARBA" id="ARBA00001974"/>
    </source>
</evidence>
<dbReference type="GeneID" id="32687450"/>
<evidence type="ECO:0000256" key="3">
    <source>
        <dbReference type="ARBA" id="ARBA00022827"/>
    </source>
</evidence>
<evidence type="ECO:0000256" key="4">
    <source>
        <dbReference type="ARBA" id="ARBA00023002"/>
    </source>
</evidence>
<dbReference type="Gene3D" id="3.50.50.60">
    <property type="entry name" value="FAD/NAD(P)-binding domain"/>
    <property type="match status" value="1"/>
</dbReference>
<keyword evidence="4" id="KW-0560">Oxidoreductase</keyword>
<dbReference type="EMBL" id="CP029604">
    <property type="protein sequence ID" value="AWO83270.1"/>
    <property type="molecule type" value="Genomic_DNA"/>
</dbReference>
<dbReference type="PANTHER" id="PTHR43400">
    <property type="entry name" value="FUMARATE REDUCTASE"/>
    <property type="match status" value="1"/>
</dbReference>
<evidence type="ECO:0000259" key="5">
    <source>
        <dbReference type="Pfam" id="PF00890"/>
    </source>
</evidence>
<evidence type="ECO:0000313" key="7">
    <source>
        <dbReference type="Proteomes" id="UP000247118"/>
    </source>
</evidence>
<comment type="cofactor">
    <cofactor evidence="1">
        <name>FAD</name>
        <dbReference type="ChEBI" id="CHEBI:57692"/>
    </cofactor>
</comment>
<dbReference type="SUPFAM" id="SSF56425">
    <property type="entry name" value="Succinate dehydrogenase/fumarate reductase flavoprotein, catalytic domain"/>
    <property type="match status" value="1"/>
</dbReference>
<proteinExistence type="predicted"/>
<dbReference type="AlphaFoldDB" id="A0AAD0K5R2"/>
<accession>A0AAD0K5R2</accession>
<dbReference type="InterPro" id="IPR003953">
    <property type="entry name" value="FAD-dep_OxRdtase_2_FAD-bd"/>
</dbReference>
<dbReference type="Gene3D" id="3.90.700.10">
    <property type="entry name" value="Succinate dehydrogenase/fumarate reductase flavoprotein, catalytic domain"/>
    <property type="match status" value="1"/>
</dbReference>
<keyword evidence="3" id="KW-0274">FAD</keyword>
<gene>
    <name evidence="6" type="ORF">DLJ61_06770</name>
</gene>
<protein>
    <submittedName>
        <fullName evidence="6">FAD-binding protein</fullName>
    </submittedName>
</protein>
<dbReference type="InterPro" id="IPR036188">
    <property type="entry name" value="FAD/NAD-bd_sf"/>
</dbReference>
<dbReference type="RefSeq" id="WP_004020218.1">
    <property type="nucleotide sequence ID" value="NZ_CABEIC010000002.1"/>
</dbReference>
<dbReference type="KEGG" id="gta:BCM27_06715"/>
<dbReference type="PANTHER" id="PTHR43400:SF10">
    <property type="entry name" value="3-OXOSTEROID 1-DEHYDROGENASE"/>
    <property type="match status" value="1"/>
</dbReference>
<dbReference type="InterPro" id="IPR050315">
    <property type="entry name" value="FAD-oxidoreductase_2"/>
</dbReference>
<dbReference type="SUPFAM" id="SSF51905">
    <property type="entry name" value="FAD/NAD(P)-binding domain"/>
    <property type="match status" value="1"/>
</dbReference>